<name>A0AA88ZRP9_CLONO</name>
<sequence length="214" mass="23724">MNEKRKKIMKIIIAIVALAMIVSTFAGIFGNRSAKTENQTKVTKDSISEKDKKAINDTLSKDVPQDVKKDMQNAKVQVSGNAVNGVIVLSQQLNKIQSDKVAEEYAKILTDKYKGKDINVKVVYKNQDVSKVNSSSVTLAKNIPSAIIKISSGITEMDRYVSVKLNTDKPQEYSVEVGGKKLEYFAEGKYFDGVVEKTDEAQIKKSVKVMPIKK</sequence>
<dbReference type="AlphaFoldDB" id="A0AA88ZRP9"/>
<dbReference type="EMBL" id="JDRX01000016">
    <property type="protein sequence ID" value="KGN01800.1"/>
    <property type="molecule type" value="Genomic_DNA"/>
</dbReference>
<evidence type="ECO:0000313" key="2">
    <source>
        <dbReference type="Proteomes" id="UP000030016"/>
    </source>
</evidence>
<protein>
    <submittedName>
        <fullName evidence="1">Uncharacterized protein</fullName>
    </submittedName>
</protein>
<gene>
    <name evidence="1" type="ORF">Z969_07620</name>
</gene>
<dbReference type="Proteomes" id="UP000030016">
    <property type="component" value="Unassembled WGS sequence"/>
</dbReference>
<proteinExistence type="predicted"/>
<reference evidence="1 2" key="1">
    <citation type="submission" date="2014-01" db="EMBL/GenBank/DDBJ databases">
        <title>Plasmidome dynamics in the species complex Clostridium novyi sensu lato converts strains of independent lineages into distinctly different pathogens.</title>
        <authorList>
            <person name="Skarin H."/>
            <person name="Segerman B."/>
        </authorList>
    </citation>
    <scope>NUCLEOTIDE SEQUENCE [LARGE SCALE GENOMIC DNA]</scope>
    <source>
        <strain evidence="1 2">4570</strain>
    </source>
</reference>
<accession>A0AA88ZRP9</accession>
<comment type="caution">
    <text evidence="1">The sequence shown here is derived from an EMBL/GenBank/DDBJ whole genome shotgun (WGS) entry which is preliminary data.</text>
</comment>
<dbReference type="RefSeq" id="WP_039250068.1">
    <property type="nucleotide sequence ID" value="NZ_JDRX01000016.1"/>
</dbReference>
<organism evidence="1 2">
    <name type="scientific">Clostridium novyi A str. 4570</name>
    <dbReference type="NCBI Taxonomy" id="1444290"/>
    <lineage>
        <taxon>Bacteria</taxon>
        <taxon>Bacillati</taxon>
        <taxon>Bacillota</taxon>
        <taxon>Clostridia</taxon>
        <taxon>Eubacteriales</taxon>
        <taxon>Clostridiaceae</taxon>
        <taxon>Clostridium</taxon>
    </lineage>
</organism>
<evidence type="ECO:0000313" key="1">
    <source>
        <dbReference type="EMBL" id="KGN01800.1"/>
    </source>
</evidence>